<dbReference type="SUPFAM" id="SSF58104">
    <property type="entry name" value="Methyl-accepting chemotaxis protein (MCP) signaling domain"/>
    <property type="match status" value="1"/>
</dbReference>
<dbReference type="InterPro" id="IPR004090">
    <property type="entry name" value="Chemotax_Me-accpt_rcpt"/>
</dbReference>
<dbReference type="GO" id="GO:0007165">
    <property type="term" value="P:signal transduction"/>
    <property type="evidence" value="ECO:0007669"/>
    <property type="project" value="UniProtKB-KW"/>
</dbReference>
<dbReference type="Pfam" id="PF12729">
    <property type="entry name" value="4HB_MCP_1"/>
    <property type="match status" value="1"/>
</dbReference>
<feature type="domain" description="Methyl-accepting transducer" evidence="5">
    <location>
        <begin position="291"/>
        <end position="548"/>
    </location>
</feature>
<evidence type="ECO:0000256" key="3">
    <source>
        <dbReference type="PROSITE-ProRule" id="PRU00284"/>
    </source>
</evidence>
<keyword evidence="4" id="KW-0472">Membrane</keyword>
<comment type="similarity">
    <text evidence="2">Belongs to the methyl-accepting chemotaxis (MCP) protein family.</text>
</comment>
<protein>
    <submittedName>
        <fullName evidence="6">Methyl-accepting chemotaxis protein</fullName>
    </submittedName>
</protein>
<evidence type="ECO:0000313" key="6">
    <source>
        <dbReference type="EMBL" id="RDY26969.1"/>
    </source>
</evidence>
<name>A0A371J2F6_9FIRM</name>
<dbReference type="PROSITE" id="PS50111">
    <property type="entry name" value="CHEMOTAXIS_TRANSDUC_2"/>
    <property type="match status" value="1"/>
</dbReference>
<dbReference type="GO" id="GO:0016020">
    <property type="term" value="C:membrane"/>
    <property type="evidence" value="ECO:0007669"/>
    <property type="project" value="InterPro"/>
</dbReference>
<evidence type="ECO:0000256" key="1">
    <source>
        <dbReference type="ARBA" id="ARBA00023224"/>
    </source>
</evidence>
<gene>
    <name evidence="6" type="ORF">CG710_021225</name>
</gene>
<dbReference type="PANTHER" id="PTHR32089:SF112">
    <property type="entry name" value="LYSOZYME-LIKE PROTEIN-RELATED"/>
    <property type="match status" value="1"/>
</dbReference>
<evidence type="ECO:0000259" key="5">
    <source>
        <dbReference type="PROSITE" id="PS50111"/>
    </source>
</evidence>
<keyword evidence="7" id="KW-1185">Reference proteome</keyword>
<dbReference type="GO" id="GO:0006935">
    <property type="term" value="P:chemotaxis"/>
    <property type="evidence" value="ECO:0007669"/>
    <property type="project" value="InterPro"/>
</dbReference>
<dbReference type="Gene3D" id="6.10.340.10">
    <property type="match status" value="1"/>
</dbReference>
<dbReference type="Proteomes" id="UP000216411">
    <property type="component" value="Unassembled WGS sequence"/>
</dbReference>
<organism evidence="6 7">
    <name type="scientific">Lachnotalea glycerini</name>
    <dbReference type="NCBI Taxonomy" id="1763509"/>
    <lineage>
        <taxon>Bacteria</taxon>
        <taxon>Bacillati</taxon>
        <taxon>Bacillota</taxon>
        <taxon>Clostridia</taxon>
        <taxon>Lachnospirales</taxon>
        <taxon>Lachnospiraceae</taxon>
        <taxon>Lachnotalea</taxon>
    </lineage>
</organism>
<evidence type="ECO:0000313" key="7">
    <source>
        <dbReference type="Proteomes" id="UP000216411"/>
    </source>
</evidence>
<dbReference type="OrthoDB" id="9814363at2"/>
<dbReference type="EMBL" id="NOKA02000124">
    <property type="protein sequence ID" value="RDY26969.1"/>
    <property type="molecule type" value="Genomic_DNA"/>
</dbReference>
<feature type="transmembrane region" description="Helical" evidence="4">
    <location>
        <begin position="196"/>
        <end position="215"/>
    </location>
</feature>
<dbReference type="PRINTS" id="PR00260">
    <property type="entry name" value="CHEMTRNSDUCR"/>
</dbReference>
<proteinExistence type="inferred from homology"/>
<dbReference type="InterPro" id="IPR024478">
    <property type="entry name" value="HlyB_4HB_MCP"/>
</dbReference>
<dbReference type="CDD" id="cd19411">
    <property type="entry name" value="MCP2201-like_sensor"/>
    <property type="match status" value="1"/>
</dbReference>
<comment type="caution">
    <text evidence="6">The sequence shown here is derived from an EMBL/GenBank/DDBJ whole genome shotgun (WGS) entry which is preliminary data.</text>
</comment>
<feature type="transmembrane region" description="Helical" evidence="4">
    <location>
        <begin position="17"/>
        <end position="39"/>
    </location>
</feature>
<keyword evidence="1 3" id="KW-0807">Transducer</keyword>
<dbReference type="SMART" id="SM00283">
    <property type="entry name" value="MA"/>
    <property type="match status" value="1"/>
</dbReference>
<dbReference type="AlphaFoldDB" id="A0A371J2F6"/>
<evidence type="ECO:0000256" key="4">
    <source>
        <dbReference type="SAM" id="Phobius"/>
    </source>
</evidence>
<dbReference type="Pfam" id="PF00015">
    <property type="entry name" value="MCPsignal"/>
    <property type="match status" value="1"/>
</dbReference>
<sequence>MFGGSNMLNNFKIRTKISILSSILVLLTLIISVIGYYNLSKSNERMKDMYQNKLLAIQWLNEDRAHARAIEADIYELIVKVGDNEAQQKIQEDITTRTTAYNENFDQYVALGIDETESGIIQDIETNLETYRQGREEVISLAMDGKDKEAYTSFEKVESAKELFQDKLKELAQYNVTEAEQLAAQNEGEYESTLRLFIIVIVIALLLAFFCTWFISRAISNPIKLAINHIGEVAEYNITSDVPEIFKKRRDEVGDLSRMVQTIEDNLRSLIRAIGATAEQVASSSEELTATSQQVSAASNEVAKTINEIAKGATDQAESTTDGSQQLTGLGSLIEEDKTNINVLNNTSNQVDVLVDEGLDIISSLSAKTLESSRATDSVYQSIKQTNLSSERIGEASNLIALIAQQTNLLALNAAIEAARAGENGKGFAVLADEIRQLAEQSTESTKTIDEMVKKLQLDSKEAVVTMEQVEEILKEQVSHVNLTDTKYREISAAMKHSIESVKVINKTALTMEEKKNEVLYTMENLAAVAEENAAGTQEASASIEEQASSIDEIANSSESLSELAQDLQNLIAKFKL</sequence>
<accession>A0A371J2F6</accession>
<dbReference type="Gene3D" id="1.10.287.950">
    <property type="entry name" value="Methyl-accepting chemotaxis protein"/>
    <property type="match status" value="1"/>
</dbReference>
<dbReference type="GO" id="GO:0004888">
    <property type="term" value="F:transmembrane signaling receptor activity"/>
    <property type="evidence" value="ECO:0007669"/>
    <property type="project" value="InterPro"/>
</dbReference>
<evidence type="ECO:0000256" key="2">
    <source>
        <dbReference type="ARBA" id="ARBA00029447"/>
    </source>
</evidence>
<keyword evidence="4" id="KW-1133">Transmembrane helix</keyword>
<dbReference type="InterPro" id="IPR047347">
    <property type="entry name" value="YvaQ-like_sensor"/>
</dbReference>
<reference evidence="6 7" key="1">
    <citation type="journal article" date="2017" name="Genome Announc.">
        <title>Draft Genome Sequence of a Sporulating and Motile Strain of Lachnotalea glycerini Isolated from Water in Quebec City, Canada.</title>
        <authorList>
            <person name="Maheux A.F."/>
            <person name="Boudreau D.K."/>
            <person name="Berube E."/>
            <person name="Boissinot M."/>
            <person name="Raymond F."/>
            <person name="Brodeur S."/>
            <person name="Corbeil J."/>
            <person name="Isabel S."/>
            <person name="Omar R.F."/>
            <person name="Bergeron M.G."/>
        </authorList>
    </citation>
    <scope>NUCLEOTIDE SEQUENCE [LARGE SCALE GENOMIC DNA]</scope>
    <source>
        <strain evidence="6 7">CCRI-19302</strain>
    </source>
</reference>
<dbReference type="PANTHER" id="PTHR32089">
    <property type="entry name" value="METHYL-ACCEPTING CHEMOTAXIS PROTEIN MCPB"/>
    <property type="match status" value="1"/>
</dbReference>
<keyword evidence="4" id="KW-0812">Transmembrane</keyword>
<dbReference type="InterPro" id="IPR004089">
    <property type="entry name" value="MCPsignal_dom"/>
</dbReference>